<dbReference type="Gene3D" id="3.40.390.10">
    <property type="entry name" value="Collagenase (Catalytic Domain)"/>
    <property type="match status" value="1"/>
</dbReference>
<reference evidence="10 11" key="1">
    <citation type="submission" date="2024-11" db="EMBL/GenBank/DDBJ databases">
        <title>Chromosome-level genome assembly of Eucalyptus globulus Labill. provides insights into its genome evolution.</title>
        <authorList>
            <person name="Li X."/>
        </authorList>
    </citation>
    <scope>NUCLEOTIDE SEQUENCE [LARGE SCALE GENOMIC DNA]</scope>
    <source>
        <strain evidence="10">CL2024</strain>
        <tissue evidence="10">Fresh tender leaves</tissue>
    </source>
</reference>
<dbReference type="GO" id="GO:0098552">
    <property type="term" value="C:side of membrane"/>
    <property type="evidence" value="ECO:0007669"/>
    <property type="project" value="UniProtKB-KW"/>
</dbReference>
<dbReference type="SUPFAM" id="SSF55486">
    <property type="entry name" value="Metalloproteases ('zincins'), catalytic domain"/>
    <property type="match status" value="1"/>
</dbReference>
<keyword evidence="6" id="KW-0378">Hydrolase</keyword>
<dbReference type="Pfam" id="PF01471">
    <property type="entry name" value="PG_binding_1"/>
    <property type="match status" value="1"/>
</dbReference>
<evidence type="ECO:0000313" key="11">
    <source>
        <dbReference type="Proteomes" id="UP001634007"/>
    </source>
</evidence>
<gene>
    <name evidence="10" type="ORF">ACJRO7_035387</name>
</gene>
<comment type="subcellular location">
    <subcellularLocation>
        <location evidence="1">Cell membrane</location>
        <topology evidence="1">Lipid-anchor</topology>
        <topology evidence="1">GPI-anchor</topology>
        <orientation evidence="1">Extracellular side</orientation>
    </subcellularLocation>
</comment>
<name>A0ABD3J8Q9_EUCGL</name>
<dbReference type="PANTHER" id="PTHR10201">
    <property type="entry name" value="MATRIX METALLOPROTEINASE"/>
    <property type="match status" value="1"/>
</dbReference>
<dbReference type="InterPro" id="IPR024079">
    <property type="entry name" value="MetalloPept_cat_dom_sf"/>
</dbReference>
<keyword evidence="3" id="KW-0449">Lipoprotein</keyword>
<keyword evidence="11" id="KW-1185">Reference proteome</keyword>
<dbReference type="GO" id="GO:0004222">
    <property type="term" value="F:metalloendopeptidase activity"/>
    <property type="evidence" value="ECO:0007669"/>
    <property type="project" value="UniProtKB-ARBA"/>
</dbReference>
<accession>A0ABD3J8Q9</accession>
<evidence type="ECO:0000256" key="8">
    <source>
        <dbReference type="ARBA" id="ARBA00023049"/>
    </source>
</evidence>
<keyword evidence="5" id="KW-0479">Metal-binding</keyword>
<dbReference type="InterPro" id="IPR006026">
    <property type="entry name" value="Peptidase_Metallo"/>
</dbReference>
<keyword evidence="8" id="KW-0482">Metalloprotease</keyword>
<evidence type="ECO:0000256" key="6">
    <source>
        <dbReference type="ARBA" id="ARBA00022801"/>
    </source>
</evidence>
<dbReference type="InterPro" id="IPR036366">
    <property type="entry name" value="PGBDSf"/>
</dbReference>
<dbReference type="Gene3D" id="1.10.101.10">
    <property type="entry name" value="PGBD-like superfamily/PGBD"/>
    <property type="match status" value="1"/>
</dbReference>
<evidence type="ECO:0000256" key="4">
    <source>
        <dbReference type="ARBA" id="ARBA00022670"/>
    </source>
</evidence>
<evidence type="ECO:0000313" key="10">
    <source>
        <dbReference type="EMBL" id="KAL3723199.1"/>
    </source>
</evidence>
<keyword evidence="3" id="KW-0336">GPI-anchor</keyword>
<dbReference type="InterPro" id="IPR002477">
    <property type="entry name" value="Peptidoglycan-bd-like"/>
</dbReference>
<dbReference type="GO" id="GO:0046872">
    <property type="term" value="F:metal ion binding"/>
    <property type="evidence" value="ECO:0007669"/>
    <property type="project" value="UniProtKB-KW"/>
</dbReference>
<dbReference type="PANTHER" id="PTHR10201:SF268">
    <property type="entry name" value="PEPTIDASE METALLOPEPTIDASE DOMAIN-CONTAINING PROTEIN"/>
    <property type="match status" value="1"/>
</dbReference>
<dbReference type="SMART" id="SM00235">
    <property type="entry name" value="ZnMc"/>
    <property type="match status" value="1"/>
</dbReference>
<evidence type="ECO:0000256" key="5">
    <source>
        <dbReference type="ARBA" id="ARBA00022723"/>
    </source>
</evidence>
<dbReference type="GO" id="GO:0006508">
    <property type="term" value="P:proteolysis"/>
    <property type="evidence" value="ECO:0007669"/>
    <property type="project" value="UniProtKB-KW"/>
</dbReference>
<evidence type="ECO:0000256" key="7">
    <source>
        <dbReference type="ARBA" id="ARBA00022833"/>
    </source>
</evidence>
<organism evidence="10 11">
    <name type="scientific">Eucalyptus globulus</name>
    <name type="common">Tasmanian blue gum</name>
    <dbReference type="NCBI Taxonomy" id="34317"/>
    <lineage>
        <taxon>Eukaryota</taxon>
        <taxon>Viridiplantae</taxon>
        <taxon>Streptophyta</taxon>
        <taxon>Embryophyta</taxon>
        <taxon>Tracheophyta</taxon>
        <taxon>Spermatophyta</taxon>
        <taxon>Magnoliopsida</taxon>
        <taxon>eudicotyledons</taxon>
        <taxon>Gunneridae</taxon>
        <taxon>Pentapetalae</taxon>
        <taxon>rosids</taxon>
        <taxon>malvids</taxon>
        <taxon>Myrtales</taxon>
        <taxon>Myrtaceae</taxon>
        <taxon>Myrtoideae</taxon>
        <taxon>Eucalypteae</taxon>
        <taxon>Eucalyptus</taxon>
    </lineage>
</organism>
<dbReference type="Proteomes" id="UP001634007">
    <property type="component" value="Unassembled WGS sequence"/>
</dbReference>
<dbReference type="InterPro" id="IPR036365">
    <property type="entry name" value="PGBD-like_sf"/>
</dbReference>
<evidence type="ECO:0000256" key="1">
    <source>
        <dbReference type="ARBA" id="ARBA00004471"/>
    </source>
</evidence>
<keyword evidence="4" id="KW-0645">Protease</keyword>
<evidence type="ECO:0000259" key="9">
    <source>
        <dbReference type="SMART" id="SM00235"/>
    </source>
</evidence>
<protein>
    <recommendedName>
        <fullName evidence="9">Peptidase metallopeptidase domain-containing protein</fullName>
    </recommendedName>
</protein>
<comment type="similarity">
    <text evidence="2">Belongs to the peptidase M10A family. Matrix metalloproteinases (MMPs) subfamily.</text>
</comment>
<proteinExistence type="inferred from homology"/>
<dbReference type="AlphaFoldDB" id="A0ABD3J8Q9"/>
<evidence type="ECO:0000256" key="3">
    <source>
        <dbReference type="ARBA" id="ARBA00022622"/>
    </source>
</evidence>
<keyword evidence="3" id="KW-0325">Glycoprotein</keyword>
<dbReference type="InterPro" id="IPR001818">
    <property type="entry name" value="Pept_M10_metallopeptidase"/>
</dbReference>
<keyword evidence="7" id="KW-0862">Zinc</keyword>
<feature type="domain" description="Peptidase metallopeptidase" evidence="9">
    <location>
        <begin position="34"/>
        <end position="175"/>
    </location>
</feature>
<sequence length="178" mass="19871">MDDGFDETLESALKLYQSFYRLKVTGKLDADAVKQMSIPRCGVPDFIRPRHASRNATKPNKLRIVLRCAPGPHVTAFTFNEVSSDETPDVSIGFYSSFHGDTQPFDGPGRILAHSTYPNFGLSHYDVDEPWSVNSSPTQLDLESVALHEIGHLLGLAQPGSERRYALWNCARYRQKGS</sequence>
<dbReference type="GO" id="GO:0005886">
    <property type="term" value="C:plasma membrane"/>
    <property type="evidence" value="ECO:0007669"/>
    <property type="project" value="UniProtKB-SubCell"/>
</dbReference>
<keyword evidence="3" id="KW-0472">Membrane</keyword>
<evidence type="ECO:0000256" key="2">
    <source>
        <dbReference type="ARBA" id="ARBA00009614"/>
    </source>
</evidence>
<comment type="caution">
    <text evidence="10">The sequence shown here is derived from an EMBL/GenBank/DDBJ whole genome shotgun (WGS) entry which is preliminary data.</text>
</comment>
<dbReference type="SUPFAM" id="SSF47090">
    <property type="entry name" value="PGBD-like"/>
    <property type="match status" value="1"/>
</dbReference>
<dbReference type="EMBL" id="JBJKBG010000009">
    <property type="protein sequence ID" value="KAL3723199.1"/>
    <property type="molecule type" value="Genomic_DNA"/>
</dbReference>
<dbReference type="Pfam" id="PF00413">
    <property type="entry name" value="Peptidase_M10"/>
    <property type="match status" value="1"/>
</dbReference>